<dbReference type="AlphaFoldDB" id="A0A8H7CHN5"/>
<evidence type="ECO:0000313" key="6">
    <source>
        <dbReference type="EMBL" id="KAF7337780.1"/>
    </source>
</evidence>
<dbReference type="Pfam" id="PF06441">
    <property type="entry name" value="EHN"/>
    <property type="match status" value="1"/>
</dbReference>
<evidence type="ECO:0000259" key="5">
    <source>
        <dbReference type="Pfam" id="PF06441"/>
    </source>
</evidence>
<dbReference type="Gene3D" id="3.40.50.1820">
    <property type="entry name" value="alpha/beta hydrolase"/>
    <property type="match status" value="1"/>
</dbReference>
<keyword evidence="3 6" id="KW-0378">Hydrolase</keyword>
<feature type="region of interest" description="Disordered" evidence="4">
    <location>
        <begin position="1"/>
        <end position="22"/>
    </location>
</feature>
<dbReference type="InterPro" id="IPR000639">
    <property type="entry name" value="Epox_hydrolase-like"/>
</dbReference>
<accession>A0A8H7CHN5</accession>
<dbReference type="EMBL" id="JACAZH010000033">
    <property type="protein sequence ID" value="KAF7337780.1"/>
    <property type="molecule type" value="Genomic_DNA"/>
</dbReference>
<sequence length="549" mass="61315">MLTSLSAVPPPGPPRRERKRASNTLPVTRPLFLFRDPALSEHTRKITESQWISSATNNAVECEWTRSRLHKLRPDARTCPHDVYELCGGRADTRVACTGSALVFNSPTGLVILPGCRYDFSTSYTSRSARRRLRLFVVMRLMNKALLLAFATTAVGATSTVQPFQINLTSGVPHLQTLVKNTNLPTEPLYPDAGADFGLDLATLREWQTQWLEGYDWATQEAELNEFAQFTTTIGDQTVYFIHEKSQEQDAVPLLLVHGWPGSVLEFLPVIKPLTQSWTDPTTGKNISFNVVVPSIPGFLFSSLPPQNWTNVETAGLFNTLMTDVLGYSKYALHGNDWGGVVAYDMYESFNTSVRAASFALIPFLPPSPQDIADNNITLNALENVTLQRSETWLNEDQGYFQEHTYKPNDIGLALSDNPVGQLAWIGTGLVRWSDPRAGTGPSTINSTTILNIVSLCYLSGTFQSSVWQYARNPNVWRTEYVKPATDAPMWYSAFEYNIFFWPQEYAAKVGNLIAYKEHDFGGHFAGIDNPPALIEDLREMGIYFAANE</sequence>
<dbReference type="GO" id="GO:0097176">
    <property type="term" value="P:epoxide metabolic process"/>
    <property type="evidence" value="ECO:0007669"/>
    <property type="project" value="TreeGrafter"/>
</dbReference>
<evidence type="ECO:0000256" key="3">
    <source>
        <dbReference type="ARBA" id="ARBA00022801"/>
    </source>
</evidence>
<evidence type="ECO:0000256" key="1">
    <source>
        <dbReference type="ARBA" id="ARBA00010088"/>
    </source>
</evidence>
<reference evidence="6" key="1">
    <citation type="submission" date="2020-05" db="EMBL/GenBank/DDBJ databases">
        <title>Mycena genomes resolve the evolution of fungal bioluminescence.</title>
        <authorList>
            <person name="Tsai I.J."/>
        </authorList>
    </citation>
    <scope>NUCLEOTIDE SEQUENCE</scope>
    <source>
        <strain evidence="6">160909Yilan</strain>
    </source>
</reference>
<dbReference type="PANTHER" id="PTHR21661">
    <property type="entry name" value="EPOXIDE HYDROLASE 1-RELATED"/>
    <property type="match status" value="1"/>
</dbReference>
<dbReference type="PANTHER" id="PTHR21661:SF35">
    <property type="entry name" value="EPOXIDE HYDROLASE"/>
    <property type="match status" value="1"/>
</dbReference>
<keyword evidence="2" id="KW-0058">Aromatic hydrocarbons catabolism</keyword>
<dbReference type="SUPFAM" id="SSF53474">
    <property type="entry name" value="alpha/beta-Hydrolases"/>
    <property type="match status" value="1"/>
</dbReference>
<evidence type="ECO:0000256" key="2">
    <source>
        <dbReference type="ARBA" id="ARBA00022797"/>
    </source>
</evidence>
<proteinExistence type="inferred from homology"/>
<dbReference type="PRINTS" id="PR00412">
    <property type="entry name" value="EPOXHYDRLASE"/>
</dbReference>
<dbReference type="Proteomes" id="UP000623467">
    <property type="component" value="Unassembled WGS sequence"/>
</dbReference>
<gene>
    <name evidence="6" type="ORF">MSAN_02251800</name>
</gene>
<dbReference type="OrthoDB" id="7130006at2759"/>
<comment type="similarity">
    <text evidence="1">Belongs to the peptidase S33 family.</text>
</comment>
<protein>
    <submittedName>
        <fullName evidence="6">Epoxide hydrolase domain protein</fullName>
    </submittedName>
</protein>
<organism evidence="6 7">
    <name type="scientific">Mycena sanguinolenta</name>
    <dbReference type="NCBI Taxonomy" id="230812"/>
    <lineage>
        <taxon>Eukaryota</taxon>
        <taxon>Fungi</taxon>
        <taxon>Dikarya</taxon>
        <taxon>Basidiomycota</taxon>
        <taxon>Agaricomycotina</taxon>
        <taxon>Agaricomycetes</taxon>
        <taxon>Agaricomycetidae</taxon>
        <taxon>Agaricales</taxon>
        <taxon>Marasmiineae</taxon>
        <taxon>Mycenaceae</taxon>
        <taxon>Mycena</taxon>
    </lineage>
</organism>
<dbReference type="InterPro" id="IPR029058">
    <property type="entry name" value="AB_hydrolase_fold"/>
</dbReference>
<keyword evidence="7" id="KW-1185">Reference proteome</keyword>
<comment type="caution">
    <text evidence="6">The sequence shown here is derived from an EMBL/GenBank/DDBJ whole genome shotgun (WGS) entry which is preliminary data.</text>
</comment>
<name>A0A8H7CHN5_9AGAR</name>
<dbReference type="InterPro" id="IPR010497">
    <property type="entry name" value="Epoxide_hydro_N"/>
</dbReference>
<dbReference type="GO" id="GO:0004301">
    <property type="term" value="F:epoxide hydrolase activity"/>
    <property type="evidence" value="ECO:0007669"/>
    <property type="project" value="TreeGrafter"/>
</dbReference>
<evidence type="ECO:0000313" key="7">
    <source>
        <dbReference type="Proteomes" id="UP000623467"/>
    </source>
</evidence>
<evidence type="ECO:0000256" key="4">
    <source>
        <dbReference type="SAM" id="MobiDB-lite"/>
    </source>
</evidence>
<feature type="domain" description="Epoxide hydrolase N-terminal" evidence="5">
    <location>
        <begin position="162"/>
        <end position="267"/>
    </location>
</feature>